<organism evidence="9">
    <name type="scientific">Amphimedon queenslandica</name>
    <name type="common">Sponge</name>
    <dbReference type="NCBI Taxonomy" id="400682"/>
    <lineage>
        <taxon>Eukaryota</taxon>
        <taxon>Metazoa</taxon>
        <taxon>Porifera</taxon>
        <taxon>Demospongiae</taxon>
        <taxon>Heteroscleromorpha</taxon>
        <taxon>Haplosclerida</taxon>
        <taxon>Niphatidae</taxon>
        <taxon>Amphimedon</taxon>
    </lineage>
</organism>
<dbReference type="Pfam" id="PF13181">
    <property type="entry name" value="TPR_8"/>
    <property type="match status" value="1"/>
</dbReference>
<feature type="repeat" description="TPR" evidence="7">
    <location>
        <begin position="198"/>
        <end position="231"/>
    </location>
</feature>
<dbReference type="OrthoDB" id="626167at2759"/>
<protein>
    <recommendedName>
        <fullName evidence="5">Tetratricopeptide repeat protein 29</fullName>
    </recommendedName>
</protein>
<feature type="region of interest" description="Disordered" evidence="8">
    <location>
        <begin position="450"/>
        <end position="509"/>
    </location>
</feature>
<comment type="subcellular location">
    <subcellularLocation>
        <location evidence="1">Cytoplasm</location>
    </subcellularLocation>
</comment>
<feature type="compositionally biased region" description="Acidic residues" evidence="8">
    <location>
        <begin position="451"/>
        <end position="461"/>
    </location>
</feature>
<feature type="region of interest" description="Disordered" evidence="8">
    <location>
        <begin position="29"/>
        <end position="67"/>
    </location>
</feature>
<evidence type="ECO:0000256" key="8">
    <source>
        <dbReference type="SAM" id="MobiDB-lite"/>
    </source>
</evidence>
<evidence type="ECO:0000256" key="2">
    <source>
        <dbReference type="ARBA" id="ARBA00022490"/>
    </source>
</evidence>
<dbReference type="SUPFAM" id="SSF48452">
    <property type="entry name" value="TPR-like"/>
    <property type="match status" value="1"/>
</dbReference>
<dbReference type="STRING" id="400682.A0A1X7TXF3"/>
<accession>A0A1X7TXF3</accession>
<dbReference type="SMART" id="SM00028">
    <property type="entry name" value="TPR"/>
    <property type="match status" value="4"/>
</dbReference>
<feature type="compositionally biased region" description="Basic and acidic residues" evidence="8">
    <location>
        <begin position="462"/>
        <end position="482"/>
    </location>
</feature>
<keyword evidence="3" id="KW-0677">Repeat</keyword>
<evidence type="ECO:0000313" key="9">
    <source>
        <dbReference type="EnsemblMetazoa" id="Aqu2.1.19924_001"/>
    </source>
</evidence>
<feature type="compositionally biased region" description="Basic and acidic residues" evidence="8">
    <location>
        <begin position="500"/>
        <end position="509"/>
    </location>
</feature>
<dbReference type="GO" id="GO:0005737">
    <property type="term" value="C:cytoplasm"/>
    <property type="evidence" value="ECO:0007669"/>
    <property type="project" value="UniProtKB-SubCell"/>
</dbReference>
<dbReference type="InterPro" id="IPR011990">
    <property type="entry name" value="TPR-like_helical_dom_sf"/>
</dbReference>
<dbReference type="Proteomes" id="UP000007879">
    <property type="component" value="Unassembled WGS sequence"/>
</dbReference>
<dbReference type="SUPFAM" id="SSF81901">
    <property type="entry name" value="HCP-like"/>
    <property type="match status" value="1"/>
</dbReference>
<evidence type="ECO:0000256" key="7">
    <source>
        <dbReference type="PROSITE-ProRule" id="PRU00339"/>
    </source>
</evidence>
<evidence type="ECO:0000256" key="4">
    <source>
        <dbReference type="ARBA" id="ARBA00022803"/>
    </source>
</evidence>
<evidence type="ECO:0000313" key="10">
    <source>
        <dbReference type="Proteomes" id="UP000007879"/>
    </source>
</evidence>
<feature type="compositionally biased region" description="Acidic residues" evidence="8">
    <location>
        <begin position="483"/>
        <end position="499"/>
    </location>
</feature>
<keyword evidence="2" id="KW-0963">Cytoplasm</keyword>
<dbReference type="PROSITE" id="PS50005">
    <property type="entry name" value="TPR"/>
    <property type="match status" value="1"/>
</dbReference>
<evidence type="ECO:0000256" key="1">
    <source>
        <dbReference type="ARBA" id="ARBA00004496"/>
    </source>
</evidence>
<dbReference type="KEGG" id="aqu:105314239"/>
<name>A0A1X7TXF3_AMPQE</name>
<reference evidence="10" key="1">
    <citation type="journal article" date="2010" name="Nature">
        <title>The Amphimedon queenslandica genome and the evolution of animal complexity.</title>
        <authorList>
            <person name="Srivastava M."/>
            <person name="Simakov O."/>
            <person name="Chapman J."/>
            <person name="Fahey B."/>
            <person name="Gauthier M.E."/>
            <person name="Mitros T."/>
            <person name="Richards G.S."/>
            <person name="Conaco C."/>
            <person name="Dacre M."/>
            <person name="Hellsten U."/>
            <person name="Larroux C."/>
            <person name="Putnam N.H."/>
            <person name="Stanke M."/>
            <person name="Adamska M."/>
            <person name="Darling A."/>
            <person name="Degnan S.M."/>
            <person name="Oakley T.H."/>
            <person name="Plachetzki D.C."/>
            <person name="Zhai Y."/>
            <person name="Adamski M."/>
            <person name="Calcino A."/>
            <person name="Cummins S.F."/>
            <person name="Goodstein D.M."/>
            <person name="Harris C."/>
            <person name="Jackson D.J."/>
            <person name="Leys S.P."/>
            <person name="Shu S."/>
            <person name="Woodcroft B.J."/>
            <person name="Vervoort M."/>
            <person name="Kosik K.S."/>
            <person name="Manning G."/>
            <person name="Degnan B.M."/>
            <person name="Rokhsar D.S."/>
        </authorList>
    </citation>
    <scope>NUCLEOTIDE SEQUENCE [LARGE SCALE GENOMIC DNA]</scope>
</reference>
<keyword evidence="4 7" id="KW-0802">TPR repeat</keyword>
<dbReference type="EnsemblMetazoa" id="Aqu2.1.19924_001">
    <property type="protein sequence ID" value="Aqu2.1.19924_001"/>
    <property type="gene ID" value="Aqu2.1.19924"/>
</dbReference>
<dbReference type="GO" id="GO:0005929">
    <property type="term" value="C:cilium"/>
    <property type="evidence" value="ECO:0007669"/>
    <property type="project" value="TreeGrafter"/>
</dbReference>
<dbReference type="InterPro" id="IPR051476">
    <property type="entry name" value="Bac_ResReg_Asp_Phosphatase"/>
</dbReference>
<dbReference type="GO" id="GO:0003341">
    <property type="term" value="P:cilium movement"/>
    <property type="evidence" value="ECO:0007669"/>
    <property type="project" value="TreeGrafter"/>
</dbReference>
<dbReference type="Gene3D" id="1.25.40.10">
    <property type="entry name" value="Tetratricopeptide repeat domain"/>
    <property type="match status" value="1"/>
</dbReference>
<dbReference type="AlphaFoldDB" id="A0A1X7TXF3"/>
<dbReference type="PANTHER" id="PTHR46630:SF1">
    <property type="entry name" value="TETRATRICOPEPTIDE REPEAT PROTEIN 29"/>
    <property type="match status" value="1"/>
</dbReference>
<sequence>MANILPPPPALPSGSVQYIHSSEKVQYVQSRGKRGKEHKNSLQQQIEEMRRQKKRDGKNEGRIDFNNLSKQIDPSNYRNSLFHNTCTSILAKGYHQSFTELFELVQKQREDHRIAGPGAILLSPLIDDKPDKLDYLQVCLMSAEDASRRGDLEAVYLSQRDLALHFDQTGDHWLSDHFHNRCLETGRLIKGDGRRKEGEAHFHVGLAYENRGDLDKAVEHMEIFYELTSANNWHTENGENLYRIACEHLRRIYTTIAEKSEDTSLLIEYLQKAHTMSKKAKDTYQEGLASYRLGCAHEKNKDFDTALQCHKSFLERSRYHSDEVGVGNAYEALARCHENKGDLESAVQCLELYVNVAEKSGATESLAKSCRAAGTIFNTLGDYRKTLEYFSKCYTFCQQLNDKGAIQSAQVQYGIAQAHYKMIEFTSAVKDQTERGLMKLVDWKGKKNITEESETTDDDEKNNDKEEEKDESVQDSDRPSEKEDIEETEDVVEQVEDDNTGIKKEETVS</sequence>
<evidence type="ECO:0000256" key="5">
    <source>
        <dbReference type="ARBA" id="ARBA00040665"/>
    </source>
</evidence>
<evidence type="ECO:0000256" key="3">
    <source>
        <dbReference type="ARBA" id="ARBA00022737"/>
    </source>
</evidence>
<dbReference type="PANTHER" id="PTHR46630">
    <property type="entry name" value="TETRATRICOPEPTIDE REPEAT PROTEIN 29"/>
    <property type="match status" value="1"/>
</dbReference>
<dbReference type="EnsemblMetazoa" id="XM_020001688.1">
    <property type="protein sequence ID" value="XP_019857247.1"/>
    <property type="gene ID" value="LOC105314239"/>
</dbReference>
<dbReference type="InParanoid" id="A0A1X7TXF3"/>
<evidence type="ECO:0000256" key="6">
    <source>
        <dbReference type="ARBA" id="ARBA00044739"/>
    </source>
</evidence>
<dbReference type="OMA" id="QLAWMSG"/>
<gene>
    <name evidence="9" type="primary">105314239</name>
</gene>
<proteinExistence type="predicted"/>
<comment type="function">
    <text evidence="6">Axonemal protein which is implicated in axonemal and/or peri-axonemal structure assembly and regulates flagellum assembly and beating and therefore sperm motility.</text>
</comment>
<dbReference type="eggNOG" id="ENOG502QQ2U">
    <property type="taxonomic scope" value="Eukaryota"/>
</dbReference>
<reference evidence="9" key="2">
    <citation type="submission" date="2017-05" db="UniProtKB">
        <authorList>
            <consortium name="EnsemblMetazoa"/>
        </authorList>
    </citation>
    <scope>IDENTIFICATION</scope>
</reference>
<keyword evidence="10" id="KW-1185">Reference proteome</keyword>
<dbReference type="InterPro" id="IPR019734">
    <property type="entry name" value="TPR_rpt"/>
</dbReference>